<dbReference type="PANTHER" id="PTHR45844:SF16">
    <property type="entry name" value="TRANSCRIPTION FACTOR BHLH30-LIKE"/>
    <property type="match status" value="1"/>
</dbReference>
<comment type="caution">
    <text evidence="8">The sequence shown here is derived from an EMBL/GenBank/DDBJ whole genome shotgun (WGS) entry which is preliminary data.</text>
</comment>
<evidence type="ECO:0000256" key="1">
    <source>
        <dbReference type="ARBA" id="ARBA00004123"/>
    </source>
</evidence>
<sequence>MFNSIPSLYELGSGFSDSYNILQDVLLNSPTDSPRSMAEAKAMAASNSHKEAERRRRKRINDHIATLKSILPNSIKTDKASLLGEAVRRVRELKKIASELSATYDDDNNNNDDDIVSSNTRLKPIMMFPTETDELKLEVLEDSGLIKVTMCCEDRPEIIYDLIQALKSSKAKVVKAEMSTVGGRTKNVLWVKIIQLADVNVVGSESDVGLGTLRRALKIVMDKSTLLAGSDQGLPGHKRPRYYHF</sequence>
<evidence type="ECO:0000256" key="6">
    <source>
        <dbReference type="SAM" id="MobiDB-lite"/>
    </source>
</evidence>
<dbReference type="PROSITE" id="PS50888">
    <property type="entry name" value="BHLH"/>
    <property type="match status" value="1"/>
</dbReference>
<keyword evidence="2" id="KW-0805">Transcription regulation</keyword>
<dbReference type="Proteomes" id="UP001291926">
    <property type="component" value="Unassembled WGS sequence"/>
</dbReference>
<comment type="subcellular location">
    <subcellularLocation>
        <location evidence="1">Nucleus</location>
    </subcellularLocation>
</comment>
<dbReference type="InterPro" id="IPR045847">
    <property type="entry name" value="AIG1-like"/>
</dbReference>
<name>A0ABR0CSS2_9LAMI</name>
<evidence type="ECO:0000256" key="5">
    <source>
        <dbReference type="ARBA" id="ARBA00023242"/>
    </source>
</evidence>
<dbReference type="SUPFAM" id="SSF47459">
    <property type="entry name" value="HLH, helix-loop-helix DNA-binding domain"/>
    <property type="match status" value="1"/>
</dbReference>
<accession>A0ABR0CSS2</accession>
<dbReference type="InterPro" id="IPR045865">
    <property type="entry name" value="ACT-like_dom_sf"/>
</dbReference>
<keyword evidence="9" id="KW-1185">Reference proteome</keyword>
<evidence type="ECO:0000259" key="7">
    <source>
        <dbReference type="PROSITE" id="PS50888"/>
    </source>
</evidence>
<evidence type="ECO:0000313" key="9">
    <source>
        <dbReference type="Proteomes" id="UP001291926"/>
    </source>
</evidence>
<keyword evidence="5" id="KW-0539">Nucleus</keyword>
<dbReference type="SUPFAM" id="SSF55021">
    <property type="entry name" value="ACT-like"/>
    <property type="match status" value="1"/>
</dbReference>
<evidence type="ECO:0000313" key="8">
    <source>
        <dbReference type="EMBL" id="KAK4480135.1"/>
    </source>
</evidence>
<dbReference type="PANTHER" id="PTHR45844">
    <property type="entry name" value="TRANSCRIPTION FACTOR BHLH30"/>
    <property type="match status" value="1"/>
</dbReference>
<evidence type="ECO:0000256" key="4">
    <source>
        <dbReference type="ARBA" id="ARBA00023163"/>
    </source>
</evidence>
<proteinExistence type="predicted"/>
<feature type="domain" description="BHLH" evidence="7">
    <location>
        <begin position="44"/>
        <end position="93"/>
    </location>
</feature>
<dbReference type="InterPro" id="IPR011598">
    <property type="entry name" value="bHLH_dom"/>
</dbReference>
<protein>
    <recommendedName>
        <fullName evidence="7">BHLH domain-containing protein</fullName>
    </recommendedName>
</protein>
<dbReference type="InterPro" id="IPR036638">
    <property type="entry name" value="HLH_DNA-bd_sf"/>
</dbReference>
<keyword evidence="4" id="KW-0804">Transcription</keyword>
<dbReference type="Pfam" id="PF00010">
    <property type="entry name" value="HLH"/>
    <property type="match status" value="1"/>
</dbReference>
<dbReference type="CDD" id="cd04873">
    <property type="entry name" value="ACT_UUR-ACR-like"/>
    <property type="match status" value="1"/>
</dbReference>
<feature type="region of interest" description="Disordered" evidence="6">
    <location>
        <begin position="32"/>
        <end position="56"/>
    </location>
</feature>
<dbReference type="SMART" id="SM00353">
    <property type="entry name" value="HLH"/>
    <property type="match status" value="1"/>
</dbReference>
<gene>
    <name evidence="8" type="ORF">RD792_013192</name>
</gene>
<reference evidence="8 9" key="1">
    <citation type="journal article" date="2023" name="bioRxiv">
        <title>Genome report: Whole genome sequence and annotation of Penstemon davidsonii.</title>
        <authorList>
            <person name="Ostevik K.L."/>
            <person name="Alabady M."/>
            <person name="Zhang M."/>
            <person name="Rausher M.D."/>
        </authorList>
    </citation>
    <scope>NUCLEOTIDE SEQUENCE [LARGE SCALE GENOMIC DNA]</scope>
    <source>
        <strain evidence="8">DNT005</strain>
        <tissue evidence="8">Whole leaf</tissue>
    </source>
</reference>
<dbReference type="Gene3D" id="4.10.280.10">
    <property type="entry name" value="Helix-loop-helix DNA-binding domain"/>
    <property type="match status" value="1"/>
</dbReference>
<dbReference type="EMBL" id="JAYDYQ010002686">
    <property type="protein sequence ID" value="KAK4480135.1"/>
    <property type="molecule type" value="Genomic_DNA"/>
</dbReference>
<keyword evidence="3" id="KW-0238">DNA-binding</keyword>
<evidence type="ECO:0000256" key="2">
    <source>
        <dbReference type="ARBA" id="ARBA00023015"/>
    </source>
</evidence>
<evidence type="ECO:0000256" key="3">
    <source>
        <dbReference type="ARBA" id="ARBA00023125"/>
    </source>
</evidence>
<organism evidence="8 9">
    <name type="scientific">Penstemon davidsonii</name>
    <dbReference type="NCBI Taxonomy" id="160366"/>
    <lineage>
        <taxon>Eukaryota</taxon>
        <taxon>Viridiplantae</taxon>
        <taxon>Streptophyta</taxon>
        <taxon>Embryophyta</taxon>
        <taxon>Tracheophyta</taxon>
        <taxon>Spermatophyta</taxon>
        <taxon>Magnoliopsida</taxon>
        <taxon>eudicotyledons</taxon>
        <taxon>Gunneridae</taxon>
        <taxon>Pentapetalae</taxon>
        <taxon>asterids</taxon>
        <taxon>lamiids</taxon>
        <taxon>Lamiales</taxon>
        <taxon>Plantaginaceae</taxon>
        <taxon>Cheloneae</taxon>
        <taxon>Penstemon</taxon>
    </lineage>
</organism>